<dbReference type="PaxDb" id="1148-1208471"/>
<dbReference type="KEGG" id="syn:sll0101"/>
<gene>
    <name evidence="1" type="ordered locus">sll0101</name>
</gene>
<protein>
    <submittedName>
        <fullName evidence="1">Sll0101 protein</fullName>
    </submittedName>
</protein>
<organism evidence="1 2">
    <name type="scientific">Synechocystis sp. (strain ATCC 27184 / PCC 6803 / Kazusa)</name>
    <dbReference type="NCBI Taxonomy" id="1111708"/>
    <lineage>
        <taxon>Bacteria</taxon>
        <taxon>Bacillati</taxon>
        <taxon>Cyanobacteriota</taxon>
        <taxon>Cyanophyceae</taxon>
        <taxon>Synechococcales</taxon>
        <taxon>Merismopediaceae</taxon>
        <taxon>Synechocystis</taxon>
    </lineage>
</organism>
<reference evidence="1 2" key="1">
    <citation type="journal article" date="1995" name="DNA Res.">
        <title>Sequence analysis of the genome of the unicellular cyanobacterium Synechocystis sp. strain PCC6803. I. Sequence features in the 1 Mb region from map positions 64% to 92% of the genome.</title>
        <authorList>
            <person name="Kaneko T."/>
            <person name="Tanaka A."/>
            <person name="Sato S."/>
            <person name="Kotani H."/>
            <person name="Sazuka T."/>
            <person name="Miyajima N."/>
            <person name="Sugiura M."/>
            <person name="Tabata S."/>
        </authorList>
    </citation>
    <scope>NUCLEOTIDE SEQUENCE [LARGE SCALE GENOMIC DNA]</scope>
    <source>
        <strain evidence="2">ATCC 27184 / PCC 6803 / Kazusa</strain>
    </source>
</reference>
<dbReference type="PIR" id="S76695">
    <property type="entry name" value="S76695"/>
</dbReference>
<accession>Q55878</accession>
<dbReference type="STRING" id="1148.gene:10500143"/>
<proteinExistence type="predicted"/>
<sequence>MLDIKLSLQPDTEQKLKTILSSGIDNERFAQSVINYQIQELQRGILNLRIELDEFEKKYQMSSELFYEQFFRGILNDEADFMVWSGLVELMHRDQSQLQVLE</sequence>
<dbReference type="EnsemblBacteria" id="BAA10639">
    <property type="protein sequence ID" value="BAA10639"/>
    <property type="gene ID" value="BAA10639"/>
</dbReference>
<dbReference type="eggNOG" id="ENOG50308D1">
    <property type="taxonomic scope" value="Bacteria"/>
</dbReference>
<dbReference type="AlphaFoldDB" id="Q55878"/>
<dbReference type="EMBL" id="BA000022">
    <property type="protein sequence ID" value="BAA10639.1"/>
    <property type="molecule type" value="Genomic_DNA"/>
</dbReference>
<keyword evidence="2" id="KW-1185">Reference proteome</keyword>
<dbReference type="InParanoid" id="Q55878"/>
<evidence type="ECO:0000313" key="2">
    <source>
        <dbReference type="Proteomes" id="UP000001425"/>
    </source>
</evidence>
<dbReference type="Proteomes" id="UP000001425">
    <property type="component" value="Chromosome"/>
</dbReference>
<name>Q55878_SYNY3</name>
<reference evidence="1 2" key="2">
    <citation type="journal article" date="1996" name="DNA Res.">
        <title>Sequence analysis of the genome of the unicellular cyanobacterium Synechocystis sp. strain PCC6803. II. Sequence determination of the entire genome and assignment of potential protein-coding regions.</title>
        <authorList>
            <person name="Kaneko T."/>
            <person name="Sato S."/>
            <person name="Kotani H."/>
            <person name="Tanaka A."/>
            <person name="Asamizu E."/>
            <person name="Nakamura Y."/>
            <person name="Miyajima N."/>
            <person name="Hirosawa M."/>
            <person name="Sugiura M."/>
            <person name="Sasamoto S."/>
            <person name="Kimura T."/>
            <person name="Hosouchi T."/>
            <person name="Matsuno A."/>
            <person name="Muraki A."/>
            <person name="Nakazaki N."/>
            <person name="Naruo K."/>
            <person name="Okumura S."/>
            <person name="Shimpo S."/>
            <person name="Takeuchi C."/>
            <person name="Wada T."/>
            <person name="Watanabe A."/>
            <person name="Yamada M."/>
            <person name="Yasuda M."/>
            <person name="Tabata S."/>
        </authorList>
    </citation>
    <scope>NUCLEOTIDE SEQUENCE [LARGE SCALE GENOMIC DNA]</scope>
    <source>
        <strain evidence="2">ATCC 27184 / PCC 6803 / Kazusa</strain>
    </source>
</reference>
<evidence type="ECO:0000313" key="1">
    <source>
        <dbReference type="EMBL" id="BAA10639.1"/>
    </source>
</evidence>